<gene>
    <name evidence="1" type="ORF">SNAT2548_LOCUS11232</name>
</gene>
<name>A0A812LA17_9DINO</name>
<sequence>MGGPKTTEASQFRFNPTKRLRASLCSFTRERLEILGWAGNKLAPGRGLLGGIWHLGKKDIQIGDHRLMVRTPVPLPQDGTVENGEAHALRGKPPHSIQTARRARCREVGKGAEKGMAGAECIKQAATLQMGCY</sequence>
<protein>
    <submittedName>
        <fullName evidence="1">Uncharacterized protein</fullName>
    </submittedName>
</protein>
<dbReference type="Proteomes" id="UP000604046">
    <property type="component" value="Unassembled WGS sequence"/>
</dbReference>
<reference evidence="1" key="1">
    <citation type="submission" date="2021-02" db="EMBL/GenBank/DDBJ databases">
        <authorList>
            <person name="Dougan E. K."/>
            <person name="Rhodes N."/>
            <person name="Thang M."/>
            <person name="Chan C."/>
        </authorList>
    </citation>
    <scope>NUCLEOTIDE SEQUENCE</scope>
</reference>
<accession>A0A812LA17</accession>
<keyword evidence="2" id="KW-1185">Reference proteome</keyword>
<dbReference type="AlphaFoldDB" id="A0A812LA17"/>
<evidence type="ECO:0000313" key="2">
    <source>
        <dbReference type="Proteomes" id="UP000604046"/>
    </source>
</evidence>
<evidence type="ECO:0000313" key="1">
    <source>
        <dbReference type="EMBL" id="CAE7243151.1"/>
    </source>
</evidence>
<dbReference type="EMBL" id="CAJNDS010000999">
    <property type="protein sequence ID" value="CAE7243151.1"/>
    <property type="molecule type" value="Genomic_DNA"/>
</dbReference>
<proteinExistence type="predicted"/>
<comment type="caution">
    <text evidence="1">The sequence shown here is derived from an EMBL/GenBank/DDBJ whole genome shotgun (WGS) entry which is preliminary data.</text>
</comment>
<organism evidence="1 2">
    <name type="scientific">Symbiodinium natans</name>
    <dbReference type="NCBI Taxonomy" id="878477"/>
    <lineage>
        <taxon>Eukaryota</taxon>
        <taxon>Sar</taxon>
        <taxon>Alveolata</taxon>
        <taxon>Dinophyceae</taxon>
        <taxon>Suessiales</taxon>
        <taxon>Symbiodiniaceae</taxon>
        <taxon>Symbiodinium</taxon>
    </lineage>
</organism>